<name>A0ABS2Q369_9BACL</name>
<keyword evidence="4" id="KW-0698">rRNA processing</keyword>
<proteinExistence type="inferred from homology"/>
<protein>
    <recommendedName>
        <fullName evidence="4">Mini-ribonuclease 3</fullName>
        <shortName evidence="4">Mini-3</shortName>
        <shortName evidence="4">Mini-RNase 3</shortName>
        <ecNumber evidence="4">3.1.26.-</ecNumber>
    </recommendedName>
    <alternativeName>
        <fullName evidence="4">Mini-RNase III</fullName>
        <shortName evidence="4">Mini-III</shortName>
    </alternativeName>
</protein>
<accession>A0ABS2Q369</accession>
<comment type="caution">
    <text evidence="6">The sequence shown here is derived from an EMBL/GenBank/DDBJ whole genome shotgun (WGS) entry which is preliminary data.</text>
</comment>
<evidence type="ECO:0000256" key="3">
    <source>
        <dbReference type="ARBA" id="ARBA00022801"/>
    </source>
</evidence>
<sequence length="140" mass="16114">MENKTIRVDEINVLALAYMGDAVIDLHVRKALIKSGLVLPKRLHHRAVNYVSAKSQAAFLQYLLNEKYLEPEEEKVVRRGRNAKSGTIPKHTDVITYRYSTALEALFGYLYFLERHERIKSLINKMFELKPLKGGQNIEG</sequence>
<evidence type="ECO:0000313" key="6">
    <source>
        <dbReference type="EMBL" id="MBM7646741.1"/>
    </source>
</evidence>
<keyword evidence="4" id="KW-0690">Ribosome biogenesis</keyword>
<comment type="cofactor">
    <cofactor evidence="4">
        <name>Mg(2+)</name>
        <dbReference type="ChEBI" id="CHEBI:18420"/>
    </cofactor>
</comment>
<keyword evidence="7" id="KW-1185">Reference proteome</keyword>
<dbReference type="InterPro" id="IPR000999">
    <property type="entry name" value="RNase_III_dom"/>
</dbReference>
<dbReference type="InterPro" id="IPR008226">
    <property type="entry name" value="Mini3_fam"/>
</dbReference>
<reference evidence="6 7" key="1">
    <citation type="submission" date="2021-01" db="EMBL/GenBank/DDBJ databases">
        <title>Genomic Encyclopedia of Type Strains, Phase IV (KMG-IV): sequencing the most valuable type-strain genomes for metagenomic binning, comparative biology and taxonomic classification.</title>
        <authorList>
            <person name="Goeker M."/>
        </authorList>
    </citation>
    <scope>NUCLEOTIDE SEQUENCE [LARGE SCALE GENOMIC DNA]</scope>
    <source>
        <strain evidence="6 7">DSM 28236</strain>
    </source>
</reference>
<dbReference type="GO" id="GO:0016787">
    <property type="term" value="F:hydrolase activity"/>
    <property type="evidence" value="ECO:0007669"/>
    <property type="project" value="UniProtKB-KW"/>
</dbReference>
<dbReference type="EC" id="3.1.26.-" evidence="4"/>
<dbReference type="SMART" id="SM00535">
    <property type="entry name" value="RIBOc"/>
    <property type="match status" value="1"/>
</dbReference>
<keyword evidence="1 4" id="KW-0540">Nuclease</keyword>
<evidence type="ECO:0000256" key="1">
    <source>
        <dbReference type="ARBA" id="ARBA00022722"/>
    </source>
</evidence>
<dbReference type="EMBL" id="JAFBER010000028">
    <property type="protein sequence ID" value="MBM7646741.1"/>
    <property type="molecule type" value="Genomic_DNA"/>
</dbReference>
<keyword evidence="2 4" id="KW-0255">Endonuclease</keyword>
<dbReference type="Gene3D" id="1.10.1520.10">
    <property type="entry name" value="Ribonuclease III domain"/>
    <property type="match status" value="1"/>
</dbReference>
<comment type="subcellular location">
    <subcellularLocation>
        <location evidence="4">Cytoplasm</location>
    </subcellularLocation>
</comment>
<comment type="similarity">
    <text evidence="4">Belongs to the MrnC RNase family.</text>
</comment>
<keyword evidence="4" id="KW-0694">RNA-binding</keyword>
<dbReference type="RefSeq" id="WP_205004621.1">
    <property type="nucleotide sequence ID" value="NZ_JAFBER010000028.1"/>
</dbReference>
<keyword evidence="4" id="KW-0699">rRNA-binding</keyword>
<dbReference type="HAMAP" id="MF_01468">
    <property type="entry name" value="RNase_Mini_III"/>
    <property type="match status" value="1"/>
</dbReference>
<dbReference type="InterPro" id="IPR036389">
    <property type="entry name" value="RNase_III_sf"/>
</dbReference>
<comment type="subunit">
    <text evidence="4">Homodimer.</text>
</comment>
<keyword evidence="4" id="KW-0460">Magnesium</keyword>
<gene>
    <name evidence="4" type="primary">mrnC</name>
    <name evidence="6" type="ORF">JOD45_002974</name>
</gene>
<dbReference type="PANTHER" id="PTHR34276:SF1">
    <property type="entry name" value="MINI-RIBONUCLEASE 3"/>
    <property type="match status" value="1"/>
</dbReference>
<feature type="active site" evidence="4">
    <location>
        <position position="21"/>
    </location>
</feature>
<evidence type="ECO:0000256" key="4">
    <source>
        <dbReference type="HAMAP-Rule" id="MF_01468"/>
    </source>
</evidence>
<evidence type="ECO:0000259" key="5">
    <source>
        <dbReference type="SMART" id="SM00535"/>
    </source>
</evidence>
<dbReference type="Proteomes" id="UP000808914">
    <property type="component" value="Unassembled WGS sequence"/>
</dbReference>
<dbReference type="PIRSF" id="PIRSF005520">
    <property type="entry name" value="UCP005520"/>
    <property type="match status" value="1"/>
</dbReference>
<comment type="function">
    <text evidence="4">Involved in correct processing of both the 5' and 3' ends of 23S rRNA precursor. Processes 30S rRNA precursor transcript even in absence of ribonuclease 3 (Rnc); Rnc processes 30S rRNA into smaller rRNA precursors.</text>
</comment>
<dbReference type="PANTHER" id="PTHR34276">
    <property type="entry name" value="MINI-RIBONUCLEASE 3"/>
    <property type="match status" value="1"/>
</dbReference>
<dbReference type="Pfam" id="PF00636">
    <property type="entry name" value="Ribonuclease_3"/>
    <property type="match status" value="1"/>
</dbReference>
<keyword evidence="3 4" id="KW-0378">Hydrolase</keyword>
<evidence type="ECO:0000313" key="7">
    <source>
        <dbReference type="Proteomes" id="UP000808914"/>
    </source>
</evidence>
<keyword evidence="4" id="KW-0963">Cytoplasm</keyword>
<evidence type="ECO:0000256" key="2">
    <source>
        <dbReference type="ARBA" id="ARBA00022759"/>
    </source>
</evidence>
<dbReference type="SUPFAM" id="SSF69065">
    <property type="entry name" value="RNase III domain-like"/>
    <property type="match status" value="1"/>
</dbReference>
<feature type="domain" description="RNase III" evidence="5">
    <location>
        <begin position="7"/>
        <end position="134"/>
    </location>
</feature>
<organism evidence="6 7">
    <name type="scientific">Scopulibacillus daqui</name>
    <dbReference type="NCBI Taxonomy" id="1469162"/>
    <lineage>
        <taxon>Bacteria</taxon>
        <taxon>Bacillati</taxon>
        <taxon>Bacillota</taxon>
        <taxon>Bacilli</taxon>
        <taxon>Bacillales</taxon>
        <taxon>Sporolactobacillaceae</taxon>
        <taxon>Scopulibacillus</taxon>
    </lineage>
</organism>